<evidence type="ECO:0000259" key="2">
    <source>
        <dbReference type="Pfam" id="PF08242"/>
    </source>
</evidence>
<dbReference type="Proteomes" id="UP000198619">
    <property type="component" value="Unassembled WGS sequence"/>
</dbReference>
<keyword evidence="4" id="KW-1185">Reference proteome</keyword>
<dbReference type="GO" id="GO:0032259">
    <property type="term" value="P:methylation"/>
    <property type="evidence" value="ECO:0007669"/>
    <property type="project" value="UniProtKB-KW"/>
</dbReference>
<dbReference type="OrthoDB" id="9791837at2"/>
<reference evidence="3 4" key="1">
    <citation type="submission" date="2016-10" db="EMBL/GenBank/DDBJ databases">
        <authorList>
            <person name="de Groot N.N."/>
        </authorList>
    </citation>
    <scope>NUCLEOTIDE SEQUENCE [LARGE SCALE GENOMIC DNA]</scope>
    <source>
        <strain evidence="3 4">DSM 12271</strain>
    </source>
</reference>
<proteinExistence type="predicted"/>
<dbReference type="Pfam" id="PF08242">
    <property type="entry name" value="Methyltransf_12"/>
    <property type="match status" value="1"/>
</dbReference>
<dbReference type="SUPFAM" id="SSF53335">
    <property type="entry name" value="S-adenosyl-L-methionine-dependent methyltransferases"/>
    <property type="match status" value="1"/>
</dbReference>
<dbReference type="InterPro" id="IPR029063">
    <property type="entry name" value="SAM-dependent_MTases_sf"/>
</dbReference>
<gene>
    <name evidence="3" type="ORF">SAMN04488528_100719</name>
</gene>
<evidence type="ECO:0000313" key="3">
    <source>
        <dbReference type="EMBL" id="SFA95148.1"/>
    </source>
</evidence>
<organism evidence="3 4">
    <name type="scientific">Clostridium frigidicarnis</name>
    <dbReference type="NCBI Taxonomy" id="84698"/>
    <lineage>
        <taxon>Bacteria</taxon>
        <taxon>Bacillati</taxon>
        <taxon>Bacillota</taxon>
        <taxon>Clostridia</taxon>
        <taxon>Eubacteriales</taxon>
        <taxon>Clostridiaceae</taxon>
        <taxon>Clostridium</taxon>
    </lineage>
</organism>
<keyword evidence="1 3" id="KW-0808">Transferase</keyword>
<dbReference type="RefSeq" id="WP_090039678.1">
    <property type="nucleotide sequence ID" value="NZ_FOKI01000007.1"/>
</dbReference>
<evidence type="ECO:0000313" key="4">
    <source>
        <dbReference type="Proteomes" id="UP000198619"/>
    </source>
</evidence>
<dbReference type="Gene3D" id="3.40.50.150">
    <property type="entry name" value="Vaccinia Virus protein VP39"/>
    <property type="match status" value="1"/>
</dbReference>
<dbReference type="STRING" id="84698.SAMN04488528_100719"/>
<accession>A0A1I0X478</accession>
<feature type="domain" description="Methyltransferase type 12" evidence="2">
    <location>
        <begin position="39"/>
        <end position="132"/>
    </location>
</feature>
<dbReference type="InterPro" id="IPR013217">
    <property type="entry name" value="Methyltransf_12"/>
</dbReference>
<dbReference type="GO" id="GO:0008168">
    <property type="term" value="F:methyltransferase activity"/>
    <property type="evidence" value="ECO:0007669"/>
    <property type="project" value="UniProtKB-KW"/>
</dbReference>
<keyword evidence="3" id="KW-0489">Methyltransferase</keyword>
<dbReference type="CDD" id="cd02440">
    <property type="entry name" value="AdoMet_MTases"/>
    <property type="match status" value="1"/>
</dbReference>
<sequence length="205" mass="23728">MCFDKEAAEWDTNYRINRAKKIAEEISSYLDGNNISRAMEFGCGTGLISFNLQEEFEEILLIDLSKGMIEETKKKIKNQNIKNMKTLVKDVLDIEGENKYDVIYTSMVLHHILNLKDVLYKLSKLLKPNGKLIIVELSKDDGTFHSLDEDFNGYNGFEIKDLQDLLKDVGLINIKGRTFYHSKKQINDKYHEYSLFSICVNKQKA</sequence>
<dbReference type="PANTHER" id="PTHR43861:SF3">
    <property type="entry name" value="PUTATIVE (AFU_ORTHOLOGUE AFUA_2G14390)-RELATED"/>
    <property type="match status" value="1"/>
</dbReference>
<name>A0A1I0X478_9CLOT</name>
<dbReference type="EMBL" id="FOKI01000007">
    <property type="protein sequence ID" value="SFA95148.1"/>
    <property type="molecule type" value="Genomic_DNA"/>
</dbReference>
<dbReference type="PANTHER" id="PTHR43861">
    <property type="entry name" value="TRANS-ACONITATE 2-METHYLTRANSFERASE-RELATED"/>
    <property type="match status" value="1"/>
</dbReference>
<protein>
    <submittedName>
        <fullName evidence="3">Methyltransferase domain-containing protein</fullName>
    </submittedName>
</protein>
<dbReference type="AlphaFoldDB" id="A0A1I0X478"/>
<evidence type="ECO:0000256" key="1">
    <source>
        <dbReference type="ARBA" id="ARBA00022679"/>
    </source>
</evidence>